<keyword evidence="7" id="KW-0804">Transcription</keyword>
<dbReference type="EMBL" id="JABFTP020000144">
    <property type="protein sequence ID" value="KAL3280807.1"/>
    <property type="molecule type" value="Genomic_DNA"/>
</dbReference>
<keyword evidence="6" id="KW-0238">DNA-binding</keyword>
<keyword evidence="11" id="KW-1185">Reference proteome</keyword>
<sequence>MCTTSDQFLQALTVLFNNIYNKGEVPKDWLRSSFITIPKKPNTRICTPFEVQKKLEEVRLLESRKSARLADQDTDFARLADMSGDRKRPASHTIDVPVSAFPYGSRKRRPSSSQDDNSKDSQMDECSAALVLMSLSCSPHSPNLNAETQNDIEFRTNGPDASVYDSRIIKSDIVELMV</sequence>
<evidence type="ECO:0000313" key="11">
    <source>
        <dbReference type="Proteomes" id="UP001516400"/>
    </source>
</evidence>
<dbReference type="AlphaFoldDB" id="A0ABD2NPY8"/>
<evidence type="ECO:0000256" key="3">
    <source>
        <dbReference type="ARBA" id="ARBA00022771"/>
    </source>
</evidence>
<evidence type="ECO:0000256" key="8">
    <source>
        <dbReference type="ARBA" id="ARBA00023242"/>
    </source>
</evidence>
<evidence type="ECO:0000256" key="7">
    <source>
        <dbReference type="ARBA" id="ARBA00023163"/>
    </source>
</evidence>
<dbReference type="GO" id="GO:0008270">
    <property type="term" value="F:zinc ion binding"/>
    <property type="evidence" value="ECO:0007669"/>
    <property type="project" value="UniProtKB-KW"/>
</dbReference>
<proteinExistence type="predicted"/>
<protein>
    <submittedName>
        <fullName evidence="10">Uncharacterized protein</fullName>
    </submittedName>
</protein>
<keyword evidence="5" id="KW-0805">Transcription regulation</keyword>
<organism evidence="10 11">
    <name type="scientific">Cryptolaemus montrouzieri</name>
    <dbReference type="NCBI Taxonomy" id="559131"/>
    <lineage>
        <taxon>Eukaryota</taxon>
        <taxon>Metazoa</taxon>
        <taxon>Ecdysozoa</taxon>
        <taxon>Arthropoda</taxon>
        <taxon>Hexapoda</taxon>
        <taxon>Insecta</taxon>
        <taxon>Pterygota</taxon>
        <taxon>Neoptera</taxon>
        <taxon>Endopterygota</taxon>
        <taxon>Coleoptera</taxon>
        <taxon>Polyphaga</taxon>
        <taxon>Cucujiformia</taxon>
        <taxon>Coccinelloidea</taxon>
        <taxon>Coccinellidae</taxon>
        <taxon>Scymninae</taxon>
        <taxon>Scymnini</taxon>
        <taxon>Cryptolaemus</taxon>
    </lineage>
</organism>
<keyword evidence="3" id="KW-0863">Zinc-finger</keyword>
<keyword evidence="2" id="KW-0479">Metal-binding</keyword>
<dbReference type="InterPro" id="IPR052253">
    <property type="entry name" value="CR1/CR2-DNA-binding_regulator"/>
</dbReference>
<evidence type="ECO:0000313" key="10">
    <source>
        <dbReference type="EMBL" id="KAL3280807.1"/>
    </source>
</evidence>
<evidence type="ECO:0000256" key="2">
    <source>
        <dbReference type="ARBA" id="ARBA00022723"/>
    </source>
</evidence>
<evidence type="ECO:0000256" key="6">
    <source>
        <dbReference type="ARBA" id="ARBA00023125"/>
    </source>
</evidence>
<comment type="caution">
    <text evidence="10">The sequence shown here is derived from an EMBL/GenBank/DDBJ whole genome shotgun (WGS) entry which is preliminary data.</text>
</comment>
<accession>A0ABD2NPY8</accession>
<name>A0ABD2NPY8_9CUCU</name>
<feature type="region of interest" description="Disordered" evidence="9">
    <location>
        <begin position="83"/>
        <end position="123"/>
    </location>
</feature>
<keyword evidence="8" id="KW-0539">Nucleus</keyword>
<dbReference type="Proteomes" id="UP001516400">
    <property type="component" value="Unassembled WGS sequence"/>
</dbReference>
<evidence type="ECO:0000256" key="1">
    <source>
        <dbReference type="ARBA" id="ARBA00004123"/>
    </source>
</evidence>
<dbReference type="GO" id="GO:0003677">
    <property type="term" value="F:DNA binding"/>
    <property type="evidence" value="ECO:0007669"/>
    <property type="project" value="UniProtKB-KW"/>
</dbReference>
<reference evidence="10 11" key="1">
    <citation type="journal article" date="2021" name="BMC Biol.">
        <title>Horizontally acquired antibacterial genes associated with adaptive radiation of ladybird beetles.</title>
        <authorList>
            <person name="Li H.S."/>
            <person name="Tang X.F."/>
            <person name="Huang Y.H."/>
            <person name="Xu Z.Y."/>
            <person name="Chen M.L."/>
            <person name="Du X.Y."/>
            <person name="Qiu B.Y."/>
            <person name="Chen P.T."/>
            <person name="Zhang W."/>
            <person name="Slipinski A."/>
            <person name="Escalona H.E."/>
            <person name="Waterhouse R.M."/>
            <person name="Zwick A."/>
            <person name="Pang H."/>
        </authorList>
    </citation>
    <scope>NUCLEOTIDE SEQUENCE [LARGE SCALE GENOMIC DNA]</scope>
    <source>
        <strain evidence="10">SYSU2018</strain>
    </source>
</reference>
<dbReference type="GO" id="GO:0005634">
    <property type="term" value="C:nucleus"/>
    <property type="evidence" value="ECO:0007669"/>
    <property type="project" value="UniProtKB-SubCell"/>
</dbReference>
<dbReference type="PANTHER" id="PTHR13006:SF9">
    <property type="entry name" value="GLUCOSE TRANSPORTER 4 ENHANCER FACTOR, ISOFORM G"/>
    <property type="match status" value="1"/>
</dbReference>
<evidence type="ECO:0000256" key="9">
    <source>
        <dbReference type="SAM" id="MobiDB-lite"/>
    </source>
</evidence>
<dbReference type="PANTHER" id="PTHR13006">
    <property type="entry name" value="PAPILLOMAVIRUS REGULATORY FACTOR PRF-1"/>
    <property type="match status" value="1"/>
</dbReference>
<comment type="subcellular location">
    <subcellularLocation>
        <location evidence="1">Nucleus</location>
    </subcellularLocation>
</comment>
<keyword evidence="4" id="KW-0862">Zinc</keyword>
<evidence type="ECO:0000256" key="4">
    <source>
        <dbReference type="ARBA" id="ARBA00022833"/>
    </source>
</evidence>
<gene>
    <name evidence="10" type="ORF">HHI36_004038</name>
</gene>
<evidence type="ECO:0000256" key="5">
    <source>
        <dbReference type="ARBA" id="ARBA00023015"/>
    </source>
</evidence>